<dbReference type="Proteomes" id="UP000656804">
    <property type="component" value="Unassembled WGS sequence"/>
</dbReference>
<evidence type="ECO:0000256" key="3">
    <source>
        <dbReference type="ARBA" id="ARBA00022777"/>
    </source>
</evidence>
<keyword evidence="3 5" id="KW-0418">Kinase</keyword>
<dbReference type="InterPro" id="IPR029056">
    <property type="entry name" value="Ribokinase-like"/>
</dbReference>
<dbReference type="SUPFAM" id="SSF53613">
    <property type="entry name" value="Ribokinase-like"/>
    <property type="match status" value="1"/>
</dbReference>
<dbReference type="InterPro" id="IPR052700">
    <property type="entry name" value="Carb_kinase_PfkB-like"/>
</dbReference>
<dbReference type="GO" id="GO:0016301">
    <property type="term" value="F:kinase activity"/>
    <property type="evidence" value="ECO:0007669"/>
    <property type="project" value="UniProtKB-KW"/>
</dbReference>
<dbReference type="EMBL" id="JADIVZ010000011">
    <property type="protein sequence ID" value="MBF4163370.1"/>
    <property type="molecule type" value="Genomic_DNA"/>
</dbReference>
<dbReference type="InterPro" id="IPR011611">
    <property type="entry name" value="PfkB_dom"/>
</dbReference>
<accession>A0A930Y7F7</accession>
<dbReference type="PANTHER" id="PTHR43320:SF2">
    <property type="entry name" value="2-DEHYDRO-3-DEOXYGLUCONOKINASE_2-DEHYDRO-3-DEOXYGALACTONOKINASE"/>
    <property type="match status" value="1"/>
</dbReference>
<comment type="similarity">
    <text evidence="1">Belongs to the carbohydrate kinase PfkB family.</text>
</comment>
<dbReference type="AlphaFoldDB" id="A0A930Y7F7"/>
<evidence type="ECO:0000256" key="1">
    <source>
        <dbReference type="ARBA" id="ARBA00010688"/>
    </source>
</evidence>
<sequence>MSRVVCIGEGLLVLRGYDDSSLEHATLLARCVGGAECNVALALADLGLDVSWLSRVGEDSFGRLLLTQMRRGGVDVSAVVRDPERPTGLYFKDRVEGRSSMRYHRAGSAATALDAALIESSPALGGVDLVHVSGITVGVVEDPSAVVDALLRRRDAEGWELSVDLNWRPVLWGSRDPEPLLRLLRGADLVLAGADEAGVAFGAEDADAVVDMLGGRPTVVLKDDAHRACVRRPGGGHVEVPALTVQVVETIGAGDGFAAGFLAARLSGEPDAVCLRMGHLQAALTLATEADQASAAAAPLRALLRGATEEVWAGTRVGPDGVEVPEGARA</sequence>
<proteinExistence type="inferred from homology"/>
<evidence type="ECO:0000313" key="5">
    <source>
        <dbReference type="EMBL" id="MBF4163370.1"/>
    </source>
</evidence>
<dbReference type="Pfam" id="PF00294">
    <property type="entry name" value="PfkB"/>
    <property type="match status" value="1"/>
</dbReference>
<keyword evidence="2" id="KW-0808">Transferase</keyword>
<reference evidence="5" key="1">
    <citation type="submission" date="2020-11" db="EMBL/GenBank/DDBJ databases">
        <title>Nocardioides sp. CBS4Y-1, whole genome shotgun sequence.</title>
        <authorList>
            <person name="Tuo L."/>
        </authorList>
    </citation>
    <scope>NUCLEOTIDE SEQUENCE</scope>
    <source>
        <strain evidence="5">CBS4Y-1</strain>
    </source>
</reference>
<gene>
    <name evidence="5" type="ORF">ISG29_16890</name>
</gene>
<evidence type="ECO:0000259" key="4">
    <source>
        <dbReference type="Pfam" id="PF00294"/>
    </source>
</evidence>
<name>A0A930Y7F7_9ACTN</name>
<evidence type="ECO:0000256" key="2">
    <source>
        <dbReference type="ARBA" id="ARBA00022679"/>
    </source>
</evidence>
<keyword evidence="6" id="KW-1185">Reference proteome</keyword>
<organism evidence="5 6">
    <name type="scientific">Nocardioides acrostichi</name>
    <dbReference type="NCBI Taxonomy" id="2784339"/>
    <lineage>
        <taxon>Bacteria</taxon>
        <taxon>Bacillati</taxon>
        <taxon>Actinomycetota</taxon>
        <taxon>Actinomycetes</taxon>
        <taxon>Propionibacteriales</taxon>
        <taxon>Nocardioidaceae</taxon>
        <taxon>Nocardioides</taxon>
    </lineage>
</organism>
<dbReference type="CDD" id="cd01166">
    <property type="entry name" value="KdgK"/>
    <property type="match status" value="1"/>
</dbReference>
<dbReference type="Gene3D" id="3.40.1190.20">
    <property type="match status" value="1"/>
</dbReference>
<protein>
    <submittedName>
        <fullName evidence="5">Sugar kinase</fullName>
    </submittedName>
</protein>
<evidence type="ECO:0000313" key="6">
    <source>
        <dbReference type="Proteomes" id="UP000656804"/>
    </source>
</evidence>
<dbReference type="PANTHER" id="PTHR43320">
    <property type="entry name" value="SUGAR KINASE"/>
    <property type="match status" value="1"/>
</dbReference>
<comment type="caution">
    <text evidence="5">The sequence shown here is derived from an EMBL/GenBank/DDBJ whole genome shotgun (WGS) entry which is preliminary data.</text>
</comment>
<feature type="domain" description="Carbohydrate kinase PfkB" evidence="4">
    <location>
        <begin position="1"/>
        <end position="294"/>
    </location>
</feature>
<dbReference type="RefSeq" id="WP_194504633.1">
    <property type="nucleotide sequence ID" value="NZ_JADIVZ010000011.1"/>
</dbReference>